<evidence type="ECO:0000256" key="1">
    <source>
        <dbReference type="ARBA" id="ARBA00023172"/>
    </source>
</evidence>
<organism evidence="2 3">
    <name type="scientific">Suillus luteus UH-Slu-Lm8-n1</name>
    <dbReference type="NCBI Taxonomy" id="930992"/>
    <lineage>
        <taxon>Eukaryota</taxon>
        <taxon>Fungi</taxon>
        <taxon>Dikarya</taxon>
        <taxon>Basidiomycota</taxon>
        <taxon>Agaricomycotina</taxon>
        <taxon>Agaricomycetes</taxon>
        <taxon>Agaricomycetidae</taxon>
        <taxon>Boletales</taxon>
        <taxon>Suillineae</taxon>
        <taxon>Suillaceae</taxon>
        <taxon>Suillus</taxon>
    </lineage>
</organism>
<evidence type="ECO:0000313" key="3">
    <source>
        <dbReference type="Proteomes" id="UP000054485"/>
    </source>
</evidence>
<reference evidence="2 3" key="1">
    <citation type="submission" date="2014-04" db="EMBL/GenBank/DDBJ databases">
        <authorList>
            <consortium name="DOE Joint Genome Institute"/>
            <person name="Kuo A."/>
            <person name="Ruytinx J."/>
            <person name="Rineau F."/>
            <person name="Colpaert J."/>
            <person name="Kohler A."/>
            <person name="Nagy L.G."/>
            <person name="Floudas D."/>
            <person name="Copeland A."/>
            <person name="Barry K.W."/>
            <person name="Cichocki N."/>
            <person name="Veneault-Fourrey C."/>
            <person name="LaButti K."/>
            <person name="Lindquist E.A."/>
            <person name="Lipzen A."/>
            <person name="Lundell T."/>
            <person name="Morin E."/>
            <person name="Murat C."/>
            <person name="Sun H."/>
            <person name="Tunlid A."/>
            <person name="Henrissat B."/>
            <person name="Grigoriev I.V."/>
            <person name="Hibbett D.S."/>
            <person name="Martin F."/>
            <person name="Nordberg H.P."/>
            <person name="Cantor M.N."/>
            <person name="Hua S.X."/>
        </authorList>
    </citation>
    <scope>NUCLEOTIDE SEQUENCE [LARGE SCALE GENOMIC DNA]</scope>
    <source>
        <strain evidence="2 3">UH-Slu-Lm8-n1</strain>
    </source>
</reference>
<dbReference type="HOGENOM" id="CLU_003292_1_3_1"/>
<evidence type="ECO:0000313" key="2">
    <source>
        <dbReference type="EMBL" id="KIK34776.1"/>
    </source>
</evidence>
<dbReference type="InterPro" id="IPR052925">
    <property type="entry name" value="Phage_Integrase-like_Recomb"/>
</dbReference>
<dbReference type="PANTHER" id="PTHR34605:SF3">
    <property type="entry name" value="P CELL-TYPE AGGLUTINATION PROTEIN MAP4-LIKE-RELATED"/>
    <property type="match status" value="1"/>
</dbReference>
<dbReference type="Proteomes" id="UP000054485">
    <property type="component" value="Unassembled WGS sequence"/>
</dbReference>
<dbReference type="GO" id="GO:0015074">
    <property type="term" value="P:DNA integration"/>
    <property type="evidence" value="ECO:0007669"/>
    <property type="project" value="InterPro"/>
</dbReference>
<dbReference type="InParanoid" id="A0A0C9ZZ33"/>
<dbReference type="STRING" id="930992.A0A0C9ZZ33"/>
<dbReference type="GO" id="GO:0006310">
    <property type="term" value="P:DNA recombination"/>
    <property type="evidence" value="ECO:0007669"/>
    <property type="project" value="UniProtKB-KW"/>
</dbReference>
<keyword evidence="3" id="KW-1185">Reference proteome</keyword>
<dbReference type="SUPFAM" id="SSF56349">
    <property type="entry name" value="DNA breaking-rejoining enzymes"/>
    <property type="match status" value="1"/>
</dbReference>
<name>A0A0C9ZZ33_9AGAM</name>
<keyword evidence="1" id="KW-0233">DNA recombination</keyword>
<dbReference type="OrthoDB" id="2649488at2759"/>
<dbReference type="InterPro" id="IPR013762">
    <property type="entry name" value="Integrase-like_cat_sf"/>
</dbReference>
<dbReference type="EMBL" id="KN835705">
    <property type="protein sequence ID" value="KIK34776.1"/>
    <property type="molecule type" value="Genomic_DNA"/>
</dbReference>
<gene>
    <name evidence="2" type="ORF">CY34DRAFT_97318</name>
</gene>
<feature type="non-terminal residue" evidence="2">
    <location>
        <position position="1"/>
    </location>
</feature>
<dbReference type="GO" id="GO:0003677">
    <property type="term" value="F:DNA binding"/>
    <property type="evidence" value="ECO:0007669"/>
    <property type="project" value="InterPro"/>
</dbReference>
<proteinExistence type="predicted"/>
<sequence>HGFKVAVFHLPQIKTSRTGEDVYWAAQSGPADPQAALDNHLAVNKPSPSDALFSWRHRSGLRVLMRSAFLKCIQKASDHLGRGDLKGHRIRIGGTLEYLLRGVPFDNVKTMGRWSSDVFVLYLRQHAVILAPYLQDQPVLEPFMRYVLPA</sequence>
<reference evidence="3" key="2">
    <citation type="submission" date="2015-01" db="EMBL/GenBank/DDBJ databases">
        <title>Evolutionary Origins and Diversification of the Mycorrhizal Mutualists.</title>
        <authorList>
            <consortium name="DOE Joint Genome Institute"/>
            <consortium name="Mycorrhizal Genomics Consortium"/>
            <person name="Kohler A."/>
            <person name="Kuo A."/>
            <person name="Nagy L.G."/>
            <person name="Floudas D."/>
            <person name="Copeland A."/>
            <person name="Barry K.W."/>
            <person name="Cichocki N."/>
            <person name="Veneault-Fourrey C."/>
            <person name="LaButti K."/>
            <person name="Lindquist E.A."/>
            <person name="Lipzen A."/>
            <person name="Lundell T."/>
            <person name="Morin E."/>
            <person name="Murat C."/>
            <person name="Riley R."/>
            <person name="Ohm R."/>
            <person name="Sun H."/>
            <person name="Tunlid A."/>
            <person name="Henrissat B."/>
            <person name="Grigoriev I.V."/>
            <person name="Hibbett D.S."/>
            <person name="Martin F."/>
        </authorList>
    </citation>
    <scope>NUCLEOTIDE SEQUENCE [LARGE SCALE GENOMIC DNA]</scope>
    <source>
        <strain evidence="3">UH-Slu-Lm8-n1</strain>
    </source>
</reference>
<dbReference type="PANTHER" id="PTHR34605">
    <property type="entry name" value="PHAGE_INTEGRASE DOMAIN-CONTAINING PROTEIN"/>
    <property type="match status" value="1"/>
</dbReference>
<accession>A0A0C9ZZ33</accession>
<dbReference type="Gene3D" id="1.10.443.10">
    <property type="entry name" value="Intergrase catalytic core"/>
    <property type="match status" value="1"/>
</dbReference>
<dbReference type="InterPro" id="IPR011010">
    <property type="entry name" value="DNA_brk_join_enz"/>
</dbReference>
<dbReference type="AlphaFoldDB" id="A0A0C9ZZ33"/>
<protein>
    <submittedName>
        <fullName evidence="2">Uncharacterized protein</fullName>
    </submittedName>
</protein>